<comment type="caution">
    <text evidence="2">The sequence shown here is derived from an EMBL/GenBank/DDBJ whole genome shotgun (WGS) entry which is preliminary data.</text>
</comment>
<dbReference type="Proteomes" id="UP000323000">
    <property type="component" value="Chromosome 2"/>
</dbReference>
<organism evidence="2 3">
    <name type="scientific">Acer yangbiense</name>
    <dbReference type="NCBI Taxonomy" id="1000413"/>
    <lineage>
        <taxon>Eukaryota</taxon>
        <taxon>Viridiplantae</taxon>
        <taxon>Streptophyta</taxon>
        <taxon>Embryophyta</taxon>
        <taxon>Tracheophyta</taxon>
        <taxon>Spermatophyta</taxon>
        <taxon>Magnoliopsida</taxon>
        <taxon>eudicotyledons</taxon>
        <taxon>Gunneridae</taxon>
        <taxon>Pentapetalae</taxon>
        <taxon>rosids</taxon>
        <taxon>malvids</taxon>
        <taxon>Sapindales</taxon>
        <taxon>Sapindaceae</taxon>
        <taxon>Hippocastanoideae</taxon>
        <taxon>Acereae</taxon>
        <taxon>Acer</taxon>
    </lineage>
</organism>
<gene>
    <name evidence="2" type="ORF">EZV62_005735</name>
</gene>
<evidence type="ECO:0000313" key="3">
    <source>
        <dbReference type="Proteomes" id="UP000323000"/>
    </source>
</evidence>
<dbReference type="EMBL" id="VAHF01000002">
    <property type="protein sequence ID" value="TXG70800.1"/>
    <property type="molecule type" value="Genomic_DNA"/>
</dbReference>
<name>A0A5C7INJ1_9ROSI</name>
<keyword evidence="3" id="KW-1185">Reference proteome</keyword>
<reference evidence="3" key="1">
    <citation type="journal article" date="2019" name="Gigascience">
        <title>De novo genome assembly of the endangered Acer yangbiense, a plant species with extremely small populations endemic to Yunnan Province, China.</title>
        <authorList>
            <person name="Yang J."/>
            <person name="Wariss H.M."/>
            <person name="Tao L."/>
            <person name="Zhang R."/>
            <person name="Yun Q."/>
            <person name="Hollingsworth P."/>
            <person name="Dao Z."/>
            <person name="Luo G."/>
            <person name="Guo H."/>
            <person name="Ma Y."/>
            <person name="Sun W."/>
        </authorList>
    </citation>
    <scope>NUCLEOTIDE SEQUENCE [LARGE SCALE GENOMIC DNA]</scope>
    <source>
        <strain evidence="3">cv. Malutang</strain>
    </source>
</reference>
<evidence type="ECO:0000313" key="2">
    <source>
        <dbReference type="EMBL" id="TXG70800.1"/>
    </source>
</evidence>
<proteinExistence type="predicted"/>
<evidence type="ECO:0000256" key="1">
    <source>
        <dbReference type="SAM" id="MobiDB-lite"/>
    </source>
</evidence>
<feature type="compositionally biased region" description="Basic and acidic residues" evidence="1">
    <location>
        <begin position="138"/>
        <end position="162"/>
    </location>
</feature>
<protein>
    <submittedName>
        <fullName evidence="2">Uncharacterized protein</fullName>
    </submittedName>
</protein>
<accession>A0A5C7INJ1</accession>
<feature type="region of interest" description="Disordered" evidence="1">
    <location>
        <begin position="137"/>
        <end position="164"/>
    </location>
</feature>
<feature type="region of interest" description="Disordered" evidence="1">
    <location>
        <begin position="13"/>
        <end position="57"/>
    </location>
</feature>
<sequence length="325" mass="34087">MDPVTETFCFSAQQTPSSGGIEEPGVNLGFGGTTKRARADTEGKCGNGSTGKVTNLASGNMSGGNGYSGGNSNYASGNRNGGNGYAGGYKSGGNVNASGNVNFASGNRNGGNGYVAGNTKSGLNGHIGRNEAVGYARHGSDGINRKMNGDVAESRHEGKDYVKNGNNFSVGRGASGSRFAVLNEEVEASTSEEILVSDSNLHKGNNTFADNALVEITNFSRKQSIKAGKGVKKITKKTDKLGIKKTGLQGNVSFFKGNMSLNGQTQVQPPPVIEKESEVQGSVNVCELEDICQIEREGIAKLGFWQIQIDEKDRYKTAFTVPFGQ</sequence>
<dbReference type="AlphaFoldDB" id="A0A5C7INJ1"/>
<dbReference type="OrthoDB" id="1734174at2759"/>